<dbReference type="SUPFAM" id="SSF48452">
    <property type="entry name" value="TPR-like"/>
    <property type="match status" value="1"/>
</dbReference>
<evidence type="ECO:0000313" key="2">
    <source>
        <dbReference type="Proteomes" id="UP001338125"/>
    </source>
</evidence>
<dbReference type="EMBL" id="JAVFKD010000012">
    <property type="protein sequence ID" value="KAK5993786.1"/>
    <property type="molecule type" value="Genomic_DNA"/>
</dbReference>
<protein>
    <submittedName>
        <fullName evidence="1">Uncharacterized protein</fullName>
    </submittedName>
</protein>
<dbReference type="Proteomes" id="UP001338125">
    <property type="component" value="Unassembled WGS sequence"/>
</dbReference>
<evidence type="ECO:0000313" key="1">
    <source>
        <dbReference type="EMBL" id="KAK5993786.1"/>
    </source>
</evidence>
<gene>
    <name evidence="1" type="ORF">PT974_07223</name>
</gene>
<reference evidence="1 2" key="1">
    <citation type="submission" date="2024-01" db="EMBL/GenBank/DDBJ databases">
        <title>Complete genome of Cladobotryum mycophilum ATHUM6906.</title>
        <authorList>
            <person name="Christinaki A.C."/>
            <person name="Myridakis A.I."/>
            <person name="Kouvelis V.N."/>
        </authorList>
    </citation>
    <scope>NUCLEOTIDE SEQUENCE [LARGE SCALE GENOMIC DNA]</scope>
    <source>
        <strain evidence="1 2">ATHUM6906</strain>
    </source>
</reference>
<dbReference type="Gene3D" id="1.25.40.10">
    <property type="entry name" value="Tetratricopeptide repeat domain"/>
    <property type="match status" value="1"/>
</dbReference>
<dbReference type="InterPro" id="IPR011990">
    <property type="entry name" value="TPR-like_helical_dom_sf"/>
</dbReference>
<organism evidence="1 2">
    <name type="scientific">Cladobotryum mycophilum</name>
    <dbReference type="NCBI Taxonomy" id="491253"/>
    <lineage>
        <taxon>Eukaryota</taxon>
        <taxon>Fungi</taxon>
        <taxon>Dikarya</taxon>
        <taxon>Ascomycota</taxon>
        <taxon>Pezizomycotina</taxon>
        <taxon>Sordariomycetes</taxon>
        <taxon>Hypocreomycetidae</taxon>
        <taxon>Hypocreales</taxon>
        <taxon>Hypocreaceae</taxon>
        <taxon>Cladobotryum</taxon>
    </lineage>
</organism>
<accession>A0ABR0SPZ8</accession>
<sequence length="594" mass="66476">MDADVPEDHITRIALHPSSSSSIAEDEQNFAWNASKSFSLVQIQPQTTPWNTCESKSCTLTTVYGHRHCWKTSYDGVKRNLGERMVTERFKTAELLLERLDLVKLDVGRWGRMCHLNEAMLLCARHVLWGDGMPAELLLRYLFIARCMLADSVMRGVGDHVEEYYNRGLSPHIEACLELDDGPNAWTFGPLGLGIAGPLLLRLGYALDDGCRFDKAIVLLIEAVSLFEDELGPQHDLTWDAKGQLASTMNHAGEFDGAIELQKEIVHFRQELHQNNPDDPQLKFKCIVAAALLSSSLSTYPNSKREAFKYGFHIRDLMEEMQSVTTLWGLAGPAAQALPRAKLDLAASYYELGYRSEALNLREEVPYRELLAVLERIEPRVGTGDDPLENPLDYEQQMQLQLEIARLKHRKGVEDAEEKLKEIISGLSTKSIPQDDAVLIDARLLLAKCHFDSQKLKEAATECEAIMKVLEDEPVSHKTVPRVKIIFAGFNASLAGEPGQKPPADDAPIYNGMSKDALRRRAINSRIDLLYAIAKVTLEKIELGDGLGAEVCFVLSKNLANEGRYEDQSTETKVHQERLQVIQSHAKRVSTTAT</sequence>
<proteinExistence type="predicted"/>
<name>A0ABR0SPZ8_9HYPO</name>
<keyword evidence="2" id="KW-1185">Reference proteome</keyword>
<comment type="caution">
    <text evidence="1">The sequence shown here is derived from an EMBL/GenBank/DDBJ whole genome shotgun (WGS) entry which is preliminary data.</text>
</comment>